<dbReference type="EMBL" id="JAJAQI010000006">
    <property type="protein sequence ID" value="MCB4821173.1"/>
    <property type="molecule type" value="Genomic_DNA"/>
</dbReference>
<accession>A0A9X1ID85</accession>
<protein>
    <submittedName>
        <fullName evidence="2">Uncharacterized protein</fullName>
    </submittedName>
</protein>
<comment type="caution">
    <text evidence="2">The sequence shown here is derived from an EMBL/GenBank/DDBJ whole genome shotgun (WGS) entry which is preliminary data.</text>
</comment>
<evidence type="ECO:0000313" key="3">
    <source>
        <dbReference type="Proteomes" id="UP001139311"/>
    </source>
</evidence>
<organism evidence="2 3">
    <name type="scientific">Roseicella aerolata</name>
    <dbReference type="NCBI Taxonomy" id="2883479"/>
    <lineage>
        <taxon>Bacteria</taxon>
        <taxon>Pseudomonadati</taxon>
        <taxon>Pseudomonadota</taxon>
        <taxon>Alphaproteobacteria</taxon>
        <taxon>Acetobacterales</taxon>
        <taxon>Roseomonadaceae</taxon>
        <taxon>Roseicella</taxon>
    </lineage>
</organism>
<proteinExistence type="predicted"/>
<dbReference type="AlphaFoldDB" id="A0A9X1ID85"/>
<name>A0A9X1ID85_9PROT</name>
<dbReference type="RefSeq" id="WP_226605523.1">
    <property type="nucleotide sequence ID" value="NZ_JAJAQI010000006.1"/>
</dbReference>
<dbReference type="Proteomes" id="UP001139311">
    <property type="component" value="Unassembled WGS sequence"/>
</dbReference>
<reference evidence="2" key="1">
    <citation type="submission" date="2021-10" db="EMBL/GenBank/DDBJ databases">
        <title>Roseicella aerolatum sp. nov., isolated from aerosols of e-waste dismantling site.</title>
        <authorList>
            <person name="Qin T."/>
        </authorList>
    </citation>
    <scope>NUCLEOTIDE SEQUENCE</scope>
    <source>
        <strain evidence="2">GB24</strain>
    </source>
</reference>
<feature type="region of interest" description="Disordered" evidence="1">
    <location>
        <begin position="1"/>
        <end position="27"/>
    </location>
</feature>
<evidence type="ECO:0000313" key="2">
    <source>
        <dbReference type="EMBL" id="MCB4821173.1"/>
    </source>
</evidence>
<gene>
    <name evidence="2" type="ORF">LHA35_05430</name>
</gene>
<evidence type="ECO:0000256" key="1">
    <source>
        <dbReference type="SAM" id="MobiDB-lite"/>
    </source>
</evidence>
<keyword evidence="3" id="KW-1185">Reference proteome</keyword>
<sequence>MADPHIPTRTYREPHPHARPPQPDPLRGLDATAFFAERPNRRFLVAQAMTDDVARLHPLHRAEAEAYGALSIFENGAGLIGIALVDPERAEGLLTQAEEAAGDVFALLAHLERRGKIKLLAVPQTSKKGVR</sequence>